<dbReference type="Proteomes" id="UP000296159">
    <property type="component" value="Unassembled WGS sequence"/>
</dbReference>
<dbReference type="EMBL" id="QDKH01000005">
    <property type="protein sequence ID" value="PWC18122.1"/>
    <property type="molecule type" value="Genomic_DNA"/>
</dbReference>
<keyword evidence="2" id="KW-1185">Reference proteome</keyword>
<dbReference type="RefSeq" id="WP_136165290.1">
    <property type="nucleotide sequence ID" value="NZ_KZ819073.1"/>
</dbReference>
<evidence type="ECO:0000313" key="1">
    <source>
        <dbReference type="EMBL" id="PWC18122.1"/>
    </source>
</evidence>
<reference evidence="1 2" key="1">
    <citation type="submission" date="2018-04" db="EMBL/GenBank/DDBJ databases">
        <title>Brenneria corticis sp.nov.</title>
        <authorList>
            <person name="Li Y."/>
        </authorList>
    </citation>
    <scope>NUCLEOTIDE SEQUENCE [LARGE SCALE GENOMIC DNA]</scope>
    <source>
        <strain evidence="1 2">CFCC 11842</strain>
    </source>
</reference>
<sequence>MSYMLEVKDKMEADHQLALQLERALQGVKEIAKEQVQVLNNGIERASWWSSCFFDSYQDACDNLKHEDKRMVQAVIKMFKSNDIIFEMVKLYVDSILSNASLSTINKISQSLLKVSSSYASAKLTNHTVSYVVAKAACESFGFVFSVRQGLNKYLNGALMTLTGYGKVALAASAANRLKSANPNYYHILYANNIEMLYFLVEPHFSKNAYFSKIMLSEDEVVFLVESLIR</sequence>
<protein>
    <submittedName>
        <fullName evidence="1">Uncharacterized protein</fullName>
    </submittedName>
</protein>
<organism evidence="1 2">
    <name type="scientific">Brenneria corticis</name>
    <dbReference type="NCBI Taxonomy" id="2173106"/>
    <lineage>
        <taxon>Bacteria</taxon>
        <taxon>Pseudomonadati</taxon>
        <taxon>Pseudomonadota</taxon>
        <taxon>Gammaproteobacteria</taxon>
        <taxon>Enterobacterales</taxon>
        <taxon>Pectobacteriaceae</taxon>
        <taxon>Brenneria</taxon>
    </lineage>
</organism>
<comment type="caution">
    <text evidence="1">The sequence shown here is derived from an EMBL/GenBank/DDBJ whole genome shotgun (WGS) entry which is preliminary data.</text>
</comment>
<gene>
    <name evidence="1" type="ORF">DDT56_04420</name>
</gene>
<dbReference type="AlphaFoldDB" id="A0A2U1U910"/>
<name>A0A2U1U910_9GAMM</name>
<evidence type="ECO:0000313" key="2">
    <source>
        <dbReference type="Proteomes" id="UP000296159"/>
    </source>
</evidence>
<proteinExistence type="predicted"/>
<accession>A0A2U1U910</accession>